<feature type="compositionally biased region" description="Low complexity" evidence="5">
    <location>
        <begin position="395"/>
        <end position="415"/>
    </location>
</feature>
<evidence type="ECO:0000313" key="8">
    <source>
        <dbReference type="Proteomes" id="UP000789390"/>
    </source>
</evidence>
<dbReference type="InterPro" id="IPR012346">
    <property type="entry name" value="p53/RUNT-type_TF_DNA-bd_sf"/>
</dbReference>
<reference evidence="7" key="1">
    <citation type="submission" date="2021-11" db="EMBL/GenBank/DDBJ databases">
        <authorList>
            <person name="Schell T."/>
        </authorList>
    </citation>
    <scope>NUCLEOTIDE SEQUENCE</scope>
    <source>
        <strain evidence="7">M5</strain>
    </source>
</reference>
<feature type="compositionally biased region" description="Polar residues" evidence="5">
    <location>
        <begin position="306"/>
        <end position="315"/>
    </location>
</feature>
<dbReference type="Pfam" id="PF00853">
    <property type="entry name" value="Runt"/>
    <property type="match status" value="1"/>
</dbReference>
<protein>
    <recommendedName>
        <fullName evidence="6">Runt domain-containing protein</fullName>
    </recommendedName>
</protein>
<evidence type="ECO:0000313" key="7">
    <source>
        <dbReference type="EMBL" id="CAH0106897.1"/>
    </source>
</evidence>
<keyword evidence="3" id="KW-0804">Transcription</keyword>
<keyword evidence="4" id="KW-0539">Nucleus</keyword>
<feature type="region of interest" description="Disordered" evidence="5">
    <location>
        <begin position="280"/>
        <end position="319"/>
    </location>
</feature>
<dbReference type="AlphaFoldDB" id="A0A8J2RVW7"/>
<dbReference type="GO" id="GO:0000978">
    <property type="term" value="F:RNA polymerase II cis-regulatory region sequence-specific DNA binding"/>
    <property type="evidence" value="ECO:0007669"/>
    <property type="project" value="TreeGrafter"/>
</dbReference>
<dbReference type="PANTHER" id="PTHR11950">
    <property type="entry name" value="RUNT RELATED"/>
    <property type="match status" value="1"/>
</dbReference>
<name>A0A8J2RVW7_9CRUS</name>
<organism evidence="7 8">
    <name type="scientific">Daphnia galeata</name>
    <dbReference type="NCBI Taxonomy" id="27404"/>
    <lineage>
        <taxon>Eukaryota</taxon>
        <taxon>Metazoa</taxon>
        <taxon>Ecdysozoa</taxon>
        <taxon>Arthropoda</taxon>
        <taxon>Crustacea</taxon>
        <taxon>Branchiopoda</taxon>
        <taxon>Diplostraca</taxon>
        <taxon>Cladocera</taxon>
        <taxon>Anomopoda</taxon>
        <taxon>Daphniidae</taxon>
        <taxon>Daphnia</taxon>
    </lineage>
</organism>
<comment type="caution">
    <text evidence="7">The sequence shown here is derived from an EMBL/GenBank/DDBJ whole genome shotgun (WGS) entry which is preliminary data.</text>
</comment>
<dbReference type="InterPro" id="IPR008967">
    <property type="entry name" value="p53-like_TF_DNA-bd_sf"/>
</dbReference>
<dbReference type="OrthoDB" id="10029800at2759"/>
<dbReference type="Proteomes" id="UP000789390">
    <property type="component" value="Unassembled WGS sequence"/>
</dbReference>
<keyword evidence="8" id="KW-1185">Reference proteome</keyword>
<feature type="region of interest" description="Disordered" evidence="5">
    <location>
        <begin position="376"/>
        <end position="433"/>
    </location>
</feature>
<gene>
    <name evidence="7" type="ORF">DGAL_LOCUS10061</name>
</gene>
<dbReference type="InterPro" id="IPR000040">
    <property type="entry name" value="AML1_Runt"/>
</dbReference>
<evidence type="ECO:0000256" key="4">
    <source>
        <dbReference type="ARBA" id="ARBA00023242"/>
    </source>
</evidence>
<evidence type="ECO:0000256" key="3">
    <source>
        <dbReference type="ARBA" id="ARBA00023163"/>
    </source>
</evidence>
<dbReference type="GO" id="GO:0000981">
    <property type="term" value="F:DNA-binding transcription factor activity, RNA polymerase II-specific"/>
    <property type="evidence" value="ECO:0007669"/>
    <property type="project" value="TreeGrafter"/>
</dbReference>
<dbReference type="EMBL" id="CAKKLH010000235">
    <property type="protein sequence ID" value="CAH0106897.1"/>
    <property type="molecule type" value="Genomic_DNA"/>
</dbReference>
<feature type="region of interest" description="Disordered" evidence="5">
    <location>
        <begin position="1"/>
        <end position="40"/>
    </location>
</feature>
<comment type="subcellular location">
    <subcellularLocation>
        <location evidence="1">Nucleus</location>
    </subcellularLocation>
</comment>
<feature type="domain" description="Runt" evidence="6">
    <location>
        <begin position="32"/>
        <end position="160"/>
    </location>
</feature>
<evidence type="ECO:0000256" key="2">
    <source>
        <dbReference type="ARBA" id="ARBA00023015"/>
    </source>
</evidence>
<dbReference type="GO" id="GO:0005524">
    <property type="term" value="F:ATP binding"/>
    <property type="evidence" value="ECO:0007669"/>
    <property type="project" value="InterPro"/>
</dbReference>
<dbReference type="PANTHER" id="PTHR11950:SF49">
    <property type="entry name" value="PROTEIN LOZENGE"/>
    <property type="match status" value="1"/>
</dbReference>
<dbReference type="SUPFAM" id="SSF49417">
    <property type="entry name" value="p53-like transcription factors"/>
    <property type="match status" value="1"/>
</dbReference>
<proteinExistence type="predicted"/>
<evidence type="ECO:0000256" key="5">
    <source>
        <dbReference type="SAM" id="MobiDB-lite"/>
    </source>
</evidence>
<sequence>MTSLAGVSGVNRPSSSSSASAIPPVPPPSSSSQNMSLPGIGGELVRTGSPCVLCSSLPTHWRSNKTLPAAFRVVCLGSIDDGTLVTVRAGNDENWSAELRNGTAVMKNHVAKFNDLRFIGRSGRGKSFTLTITVNSSPPQVATYTKAIKVTVDGPREPRSKTLSYCSGESNMIGLDIKQRIEVEFLAICIYLAGHSPFIPLSLASRFIGNTFDSLNLKMSQPGSCRGFGPPIDFNMSSSAWGAYRALGQTNLPMNWSSLTGVNVNPLLHPTVWDSLNPHRSIAPGESSLGGGRTNEMNRRPESKTDGGTQSTVATSSSIPSSIMSNLPHPNAQFLLANPWLHTSLLYSQLYNNSQRVHPLPPSTSVLLLGGGDAGESTDQVIPTPCKFNTHRRSPTPTTTPKSSSPASSTTTKDSTAVREVDNNKRSEVWRPY</sequence>
<feature type="compositionally biased region" description="Low complexity" evidence="5">
    <location>
        <begin position="13"/>
        <end position="22"/>
    </location>
</feature>
<dbReference type="PROSITE" id="PS51062">
    <property type="entry name" value="RUNT"/>
    <property type="match status" value="1"/>
</dbReference>
<dbReference type="GO" id="GO:0005634">
    <property type="term" value="C:nucleus"/>
    <property type="evidence" value="ECO:0007669"/>
    <property type="project" value="UniProtKB-SubCell"/>
</dbReference>
<dbReference type="PRINTS" id="PR00967">
    <property type="entry name" value="ONCOGENEAML1"/>
</dbReference>
<feature type="compositionally biased region" description="Basic and acidic residues" evidence="5">
    <location>
        <begin position="296"/>
        <end position="305"/>
    </location>
</feature>
<feature type="compositionally biased region" description="Basic and acidic residues" evidence="5">
    <location>
        <begin position="416"/>
        <end position="433"/>
    </location>
</feature>
<dbReference type="InterPro" id="IPR013524">
    <property type="entry name" value="Runt_dom"/>
</dbReference>
<accession>A0A8J2RVW7</accession>
<evidence type="ECO:0000256" key="1">
    <source>
        <dbReference type="ARBA" id="ARBA00004123"/>
    </source>
</evidence>
<keyword evidence="2" id="KW-0805">Transcription regulation</keyword>
<dbReference type="Gene3D" id="2.60.40.720">
    <property type="match status" value="1"/>
</dbReference>
<evidence type="ECO:0000259" key="6">
    <source>
        <dbReference type="PROSITE" id="PS51062"/>
    </source>
</evidence>
<dbReference type="FunFam" id="2.60.40.720:FF:000004">
    <property type="entry name" value="runt-related transcription factor 3"/>
    <property type="match status" value="1"/>
</dbReference>